<proteinExistence type="predicted"/>
<dbReference type="Proteomes" id="UP001605036">
    <property type="component" value="Unassembled WGS sequence"/>
</dbReference>
<evidence type="ECO:0000313" key="2">
    <source>
        <dbReference type="EMBL" id="KAL2619886.1"/>
    </source>
</evidence>
<dbReference type="SUPFAM" id="SSF50630">
    <property type="entry name" value="Acid proteases"/>
    <property type="match status" value="1"/>
</dbReference>
<keyword evidence="3" id="KW-1185">Reference proteome</keyword>
<dbReference type="AlphaFoldDB" id="A0ABD1XZG0"/>
<dbReference type="Gene3D" id="2.40.70.10">
    <property type="entry name" value="Acid Proteases"/>
    <property type="match status" value="1"/>
</dbReference>
<comment type="caution">
    <text evidence="2">The sequence shown here is derived from an EMBL/GenBank/DDBJ whole genome shotgun (WGS) entry which is preliminary data.</text>
</comment>
<accession>A0ABD1XZG0</accession>
<dbReference type="InterPro" id="IPR021109">
    <property type="entry name" value="Peptidase_aspartic_dom_sf"/>
</dbReference>
<gene>
    <name evidence="2" type="ORF">R1flu_000091</name>
</gene>
<name>A0ABD1XZG0_9MARC</name>
<feature type="compositionally biased region" description="Basic and acidic residues" evidence="1">
    <location>
        <begin position="132"/>
        <end position="142"/>
    </location>
</feature>
<sequence>MQKMAAEKGEESTGVRVTSGVHEAVKQEADVRAREQNDLSTSRLGAPMANLPEAMETHNQFPKSDPDVLRKQIEILNEELRWVREELREAWAAHGLPTTAEPDSTDDSMIQKPARSSVLREESMNPGAEEDPCTKEGVREDVPEGPDVELGKTKNLVESGDFLPRLDVEIKGRTFAFLVDTGVDVHVIDASIVRDLNLLHTRIVNPVIVRFIQGSQKWLRDAGACINVKEGIVLVNDRFGVDHECKLCTEAVSPSITQNAFRFQSVQEAFQVCTAHQFSGSLKMVDEACVSVVGKGRNDMEEEDRIAAMPLHPNMQALVDRYAHIMPDGPTQLNSLKDYCPSACWTTKSN</sequence>
<feature type="region of interest" description="Disordered" evidence="1">
    <location>
        <begin position="1"/>
        <end position="45"/>
    </location>
</feature>
<feature type="compositionally biased region" description="Basic and acidic residues" evidence="1">
    <location>
        <begin position="1"/>
        <end position="13"/>
    </location>
</feature>
<organism evidence="2 3">
    <name type="scientific">Riccia fluitans</name>
    <dbReference type="NCBI Taxonomy" id="41844"/>
    <lineage>
        <taxon>Eukaryota</taxon>
        <taxon>Viridiplantae</taxon>
        <taxon>Streptophyta</taxon>
        <taxon>Embryophyta</taxon>
        <taxon>Marchantiophyta</taxon>
        <taxon>Marchantiopsida</taxon>
        <taxon>Marchantiidae</taxon>
        <taxon>Marchantiales</taxon>
        <taxon>Ricciaceae</taxon>
        <taxon>Riccia</taxon>
    </lineage>
</organism>
<protein>
    <recommendedName>
        <fullName evidence="4">Peptidase A2 domain-containing protein</fullName>
    </recommendedName>
</protein>
<reference evidence="2 3" key="1">
    <citation type="submission" date="2024-09" db="EMBL/GenBank/DDBJ databases">
        <title>Chromosome-scale assembly of Riccia fluitans.</title>
        <authorList>
            <person name="Paukszto L."/>
            <person name="Sawicki J."/>
            <person name="Karawczyk K."/>
            <person name="Piernik-Szablinska J."/>
            <person name="Szczecinska M."/>
            <person name="Mazdziarz M."/>
        </authorList>
    </citation>
    <scope>NUCLEOTIDE SEQUENCE [LARGE SCALE GENOMIC DNA]</scope>
    <source>
        <strain evidence="2">Rf_01</strain>
        <tissue evidence="2">Aerial parts of the thallus</tissue>
    </source>
</reference>
<feature type="compositionally biased region" description="Basic and acidic residues" evidence="1">
    <location>
        <begin position="23"/>
        <end position="37"/>
    </location>
</feature>
<feature type="region of interest" description="Disordered" evidence="1">
    <location>
        <begin position="115"/>
        <end position="147"/>
    </location>
</feature>
<evidence type="ECO:0000256" key="1">
    <source>
        <dbReference type="SAM" id="MobiDB-lite"/>
    </source>
</evidence>
<evidence type="ECO:0008006" key="4">
    <source>
        <dbReference type="Google" id="ProtNLM"/>
    </source>
</evidence>
<evidence type="ECO:0000313" key="3">
    <source>
        <dbReference type="Proteomes" id="UP001605036"/>
    </source>
</evidence>
<dbReference type="EMBL" id="JBHFFA010000006">
    <property type="protein sequence ID" value="KAL2619886.1"/>
    <property type="molecule type" value="Genomic_DNA"/>
</dbReference>